<evidence type="ECO:0000313" key="1">
    <source>
        <dbReference type="EMBL" id="SVB69146.1"/>
    </source>
</evidence>
<sequence length="169" mass="18048">MGSRTTSLVLAMLMLTGTLIAPAIADDPGPPSSDEPVWEWPEPLPPQDDDIIGSSQLDISGLMRPSSNISASWNANVSLRDDYGVELLPDRTLGVRAQIDQHLGDGDGWLSISEIADFVVLIENARNLTDSEMLGCCIVDYSSMQIVLGVEIIVIPPVNGSVDSNGSWG</sequence>
<reference evidence="1" key="1">
    <citation type="submission" date="2018-05" db="EMBL/GenBank/DDBJ databases">
        <authorList>
            <person name="Lanie J.A."/>
            <person name="Ng W.-L."/>
            <person name="Kazmierczak K.M."/>
            <person name="Andrzejewski T.M."/>
            <person name="Davidsen T.M."/>
            <person name="Wayne K.J."/>
            <person name="Tettelin H."/>
            <person name="Glass J.I."/>
            <person name="Rusch D."/>
            <person name="Podicherti R."/>
            <person name="Tsui H.-C.T."/>
            <person name="Winkler M.E."/>
        </authorList>
    </citation>
    <scope>NUCLEOTIDE SEQUENCE</scope>
</reference>
<dbReference type="AlphaFoldDB" id="A0A382G1F3"/>
<accession>A0A382G1F3</accession>
<dbReference type="EMBL" id="UINC01053071">
    <property type="protein sequence ID" value="SVB69146.1"/>
    <property type="molecule type" value="Genomic_DNA"/>
</dbReference>
<gene>
    <name evidence="1" type="ORF">METZ01_LOCUS222000</name>
</gene>
<proteinExistence type="predicted"/>
<name>A0A382G1F3_9ZZZZ</name>
<feature type="non-terminal residue" evidence="1">
    <location>
        <position position="169"/>
    </location>
</feature>
<protein>
    <submittedName>
        <fullName evidence="1">Uncharacterized protein</fullName>
    </submittedName>
</protein>
<organism evidence="1">
    <name type="scientific">marine metagenome</name>
    <dbReference type="NCBI Taxonomy" id="408172"/>
    <lineage>
        <taxon>unclassified sequences</taxon>
        <taxon>metagenomes</taxon>
        <taxon>ecological metagenomes</taxon>
    </lineage>
</organism>